<gene>
    <name evidence="1" type="ORF">PHLGIDRAFT_201281</name>
</gene>
<dbReference type="Proteomes" id="UP000053257">
    <property type="component" value="Unassembled WGS sequence"/>
</dbReference>
<dbReference type="HOGENOM" id="CLU_1175801_0_0_1"/>
<proteinExistence type="predicted"/>
<name>A0A0C3NHM1_PHLG1</name>
<keyword evidence="2" id="KW-1185">Reference proteome</keyword>
<organism evidence="1 2">
    <name type="scientific">Phlebiopsis gigantea (strain 11061_1 CR5-6)</name>
    <name type="common">White-rot fungus</name>
    <name type="synonym">Peniophora gigantea</name>
    <dbReference type="NCBI Taxonomy" id="745531"/>
    <lineage>
        <taxon>Eukaryota</taxon>
        <taxon>Fungi</taxon>
        <taxon>Dikarya</taxon>
        <taxon>Basidiomycota</taxon>
        <taxon>Agaricomycotina</taxon>
        <taxon>Agaricomycetes</taxon>
        <taxon>Polyporales</taxon>
        <taxon>Phanerochaetaceae</taxon>
        <taxon>Phlebiopsis</taxon>
    </lineage>
</organism>
<dbReference type="AlphaFoldDB" id="A0A0C3NHM1"/>
<dbReference type="EMBL" id="KN840579">
    <property type="protein sequence ID" value="KIP04299.1"/>
    <property type="molecule type" value="Genomic_DNA"/>
</dbReference>
<accession>A0A0C3NHM1</accession>
<evidence type="ECO:0008006" key="3">
    <source>
        <dbReference type="Google" id="ProtNLM"/>
    </source>
</evidence>
<evidence type="ECO:0000313" key="1">
    <source>
        <dbReference type="EMBL" id="KIP04299.1"/>
    </source>
</evidence>
<evidence type="ECO:0000313" key="2">
    <source>
        <dbReference type="Proteomes" id="UP000053257"/>
    </source>
</evidence>
<dbReference type="InterPro" id="IPR036047">
    <property type="entry name" value="F-box-like_dom_sf"/>
</dbReference>
<dbReference type="SUPFAM" id="SSF81383">
    <property type="entry name" value="F-box domain"/>
    <property type="match status" value="1"/>
</dbReference>
<reference evidence="1 2" key="1">
    <citation type="journal article" date="2014" name="PLoS Genet.">
        <title>Analysis of the Phlebiopsis gigantea genome, transcriptome and secretome provides insight into its pioneer colonization strategies of wood.</title>
        <authorList>
            <person name="Hori C."/>
            <person name="Ishida T."/>
            <person name="Igarashi K."/>
            <person name="Samejima M."/>
            <person name="Suzuki H."/>
            <person name="Master E."/>
            <person name="Ferreira P."/>
            <person name="Ruiz-Duenas F.J."/>
            <person name="Held B."/>
            <person name="Canessa P."/>
            <person name="Larrondo L.F."/>
            <person name="Schmoll M."/>
            <person name="Druzhinina I.S."/>
            <person name="Kubicek C.P."/>
            <person name="Gaskell J.A."/>
            <person name="Kersten P."/>
            <person name="St John F."/>
            <person name="Glasner J."/>
            <person name="Sabat G."/>
            <person name="Splinter BonDurant S."/>
            <person name="Syed K."/>
            <person name="Yadav J."/>
            <person name="Mgbeahuruike A.C."/>
            <person name="Kovalchuk A."/>
            <person name="Asiegbu F.O."/>
            <person name="Lackner G."/>
            <person name="Hoffmeister D."/>
            <person name="Rencoret J."/>
            <person name="Gutierrez A."/>
            <person name="Sun H."/>
            <person name="Lindquist E."/>
            <person name="Barry K."/>
            <person name="Riley R."/>
            <person name="Grigoriev I.V."/>
            <person name="Henrissat B."/>
            <person name="Kues U."/>
            <person name="Berka R.M."/>
            <person name="Martinez A.T."/>
            <person name="Covert S.F."/>
            <person name="Blanchette R.A."/>
            <person name="Cullen D."/>
        </authorList>
    </citation>
    <scope>NUCLEOTIDE SEQUENCE [LARGE SCALE GENOMIC DNA]</scope>
    <source>
        <strain evidence="1 2">11061_1 CR5-6</strain>
    </source>
</reference>
<dbReference type="OrthoDB" id="2744824at2759"/>
<sequence length="236" mass="26380">MANGTVHLPQELTDHVIGFLADDATALSACTLVCRAWSVKSTLLLFKTLPIEWRQIHQFISSIHGLDRIREPVRKLHLGCCLCINAKECACERVIRQVCDSSSEDSTSYPSVDYLISMNDLLTVISLFPHLETATLYNLELSNVVATDPSRITLASTKLQLQELILVDIWDMAIYPALSYQLLNAFKSIGNLKVTSLRRKGGYQLAIFRSLDPALRSWTQCNCCTGGKTLHGWTLH</sequence>
<protein>
    <recommendedName>
        <fullName evidence="3">F-box domain-containing protein</fullName>
    </recommendedName>
</protein>